<feature type="compositionally biased region" description="Acidic residues" evidence="1">
    <location>
        <begin position="199"/>
        <end position="219"/>
    </location>
</feature>
<evidence type="ECO:0000313" key="3">
    <source>
        <dbReference type="Proteomes" id="UP000053825"/>
    </source>
</evidence>
<feature type="region of interest" description="Disordered" evidence="1">
    <location>
        <begin position="38"/>
        <end position="82"/>
    </location>
</feature>
<feature type="compositionally biased region" description="Polar residues" evidence="1">
    <location>
        <begin position="157"/>
        <end position="174"/>
    </location>
</feature>
<dbReference type="AlphaFoldDB" id="A0A0L7QKX0"/>
<proteinExistence type="predicted"/>
<feature type="compositionally biased region" description="Basic residues" evidence="1">
    <location>
        <begin position="178"/>
        <end position="192"/>
    </location>
</feature>
<evidence type="ECO:0000256" key="1">
    <source>
        <dbReference type="SAM" id="MobiDB-lite"/>
    </source>
</evidence>
<feature type="compositionally biased region" description="Basic and acidic residues" evidence="1">
    <location>
        <begin position="137"/>
        <end position="150"/>
    </location>
</feature>
<organism evidence="2 3">
    <name type="scientific">Habropoda laboriosa</name>
    <dbReference type="NCBI Taxonomy" id="597456"/>
    <lineage>
        <taxon>Eukaryota</taxon>
        <taxon>Metazoa</taxon>
        <taxon>Ecdysozoa</taxon>
        <taxon>Arthropoda</taxon>
        <taxon>Hexapoda</taxon>
        <taxon>Insecta</taxon>
        <taxon>Pterygota</taxon>
        <taxon>Neoptera</taxon>
        <taxon>Endopterygota</taxon>
        <taxon>Hymenoptera</taxon>
        <taxon>Apocrita</taxon>
        <taxon>Aculeata</taxon>
        <taxon>Apoidea</taxon>
        <taxon>Anthophila</taxon>
        <taxon>Apidae</taxon>
        <taxon>Habropoda</taxon>
    </lineage>
</organism>
<dbReference type="EMBL" id="KQ414940">
    <property type="protein sequence ID" value="KOC59230.1"/>
    <property type="molecule type" value="Genomic_DNA"/>
</dbReference>
<reference evidence="2 3" key="1">
    <citation type="submission" date="2015-07" db="EMBL/GenBank/DDBJ databases">
        <title>The genome of Habropoda laboriosa.</title>
        <authorList>
            <person name="Pan H."/>
            <person name="Kapheim K."/>
        </authorList>
    </citation>
    <scope>NUCLEOTIDE SEQUENCE [LARGE SCALE GENOMIC DNA]</scope>
    <source>
        <strain evidence="2">0110345459</strain>
    </source>
</reference>
<feature type="compositionally biased region" description="Basic residues" evidence="1">
    <location>
        <begin position="234"/>
        <end position="250"/>
    </location>
</feature>
<dbReference type="Proteomes" id="UP000053825">
    <property type="component" value="Unassembled WGS sequence"/>
</dbReference>
<sequence length="250" mass="27717">MRLEQVSGEPNAYRVASYSKGRWHGVVTVRVAAVRLVENGGSDEGNGSGRGRGKRQHDDDDDESTTTRRTRTEAAAATSTTSTIRSRMVVVWSKGSFFFFFPFTVRDKASAASQRGGGKASEHLINLEENDVEEGDDGGRARLPARHESGEPLPTILRTSSLVEEGSTTRNPSCPRQGRSKRRKPVVRRKEKGKKEKEEEKEDVDEDEDEDDNGDDDEDGGRPLAEGVDVHAGTRGRRTRPARTHIHFKM</sequence>
<gene>
    <name evidence="2" type="ORF">WH47_11306</name>
</gene>
<keyword evidence="3" id="KW-1185">Reference proteome</keyword>
<feature type="compositionally biased region" description="Low complexity" evidence="1">
    <location>
        <begin position="73"/>
        <end position="82"/>
    </location>
</feature>
<evidence type="ECO:0000313" key="2">
    <source>
        <dbReference type="EMBL" id="KOC59230.1"/>
    </source>
</evidence>
<name>A0A0L7QKX0_9HYME</name>
<feature type="region of interest" description="Disordered" evidence="1">
    <location>
        <begin position="111"/>
        <end position="250"/>
    </location>
</feature>
<accession>A0A0L7QKX0</accession>
<protein>
    <submittedName>
        <fullName evidence="2">Uncharacterized protein</fullName>
    </submittedName>
</protein>